<dbReference type="SUPFAM" id="SSF52540">
    <property type="entry name" value="P-loop containing nucleoside triphosphate hydrolases"/>
    <property type="match status" value="1"/>
</dbReference>
<reference evidence="6 7" key="1">
    <citation type="submission" date="2024-02" db="EMBL/GenBank/DDBJ databases">
        <title>A draft genome for the cacao thread blight pathogen Marasmius crinis-equi.</title>
        <authorList>
            <person name="Cohen S.P."/>
            <person name="Baruah I.K."/>
            <person name="Amoako-Attah I."/>
            <person name="Bukari Y."/>
            <person name="Meinhardt L.W."/>
            <person name="Bailey B.A."/>
        </authorList>
    </citation>
    <scope>NUCLEOTIDE SEQUENCE [LARGE SCALE GENOMIC DNA]</scope>
    <source>
        <strain evidence="6 7">GH-76</strain>
    </source>
</reference>
<dbReference type="InterPro" id="IPR003130">
    <property type="entry name" value="GED"/>
</dbReference>
<evidence type="ECO:0000256" key="2">
    <source>
        <dbReference type="ARBA" id="ARBA00023134"/>
    </source>
</evidence>
<evidence type="ECO:0000256" key="3">
    <source>
        <dbReference type="SAM" id="MobiDB-lite"/>
    </source>
</evidence>
<feature type="compositionally biased region" description="Basic and acidic residues" evidence="3">
    <location>
        <begin position="428"/>
        <end position="437"/>
    </location>
</feature>
<accession>A0ABR3F982</accession>
<keyword evidence="7" id="KW-1185">Reference proteome</keyword>
<protein>
    <submittedName>
        <fullName evidence="6">Uncharacterized protein</fullName>
    </submittedName>
</protein>
<feature type="domain" description="Dynamin-type G" evidence="5">
    <location>
        <begin position="38"/>
        <end position="345"/>
    </location>
</feature>
<dbReference type="InterPro" id="IPR027417">
    <property type="entry name" value="P-loop_NTPase"/>
</dbReference>
<gene>
    <name evidence="6" type="ORF">V5O48_010308</name>
</gene>
<dbReference type="Proteomes" id="UP001465976">
    <property type="component" value="Unassembled WGS sequence"/>
</dbReference>
<evidence type="ECO:0000256" key="1">
    <source>
        <dbReference type="ARBA" id="ARBA00022741"/>
    </source>
</evidence>
<feature type="region of interest" description="Disordered" evidence="3">
    <location>
        <begin position="428"/>
        <end position="451"/>
    </location>
</feature>
<feature type="region of interest" description="Disordered" evidence="3">
    <location>
        <begin position="584"/>
        <end position="653"/>
    </location>
</feature>
<evidence type="ECO:0000313" key="6">
    <source>
        <dbReference type="EMBL" id="KAL0571650.1"/>
    </source>
</evidence>
<dbReference type="EMBL" id="JBAHYK010000735">
    <property type="protein sequence ID" value="KAL0571650.1"/>
    <property type="molecule type" value="Genomic_DNA"/>
</dbReference>
<dbReference type="InterPro" id="IPR020850">
    <property type="entry name" value="GED_dom"/>
</dbReference>
<dbReference type="InterPro" id="IPR001401">
    <property type="entry name" value="Dynamin_GTPase"/>
</dbReference>
<dbReference type="PANTHER" id="PTHR11566">
    <property type="entry name" value="DYNAMIN"/>
    <property type="match status" value="1"/>
</dbReference>
<dbReference type="PROSITE" id="PS51718">
    <property type="entry name" value="G_DYNAMIN_2"/>
    <property type="match status" value="1"/>
</dbReference>
<dbReference type="InterPro" id="IPR030381">
    <property type="entry name" value="G_DYNAMIN_dom"/>
</dbReference>
<feature type="domain" description="GED" evidence="4">
    <location>
        <begin position="757"/>
        <end position="853"/>
    </location>
</feature>
<feature type="compositionally biased region" description="Polar residues" evidence="3">
    <location>
        <begin position="584"/>
        <end position="594"/>
    </location>
</feature>
<dbReference type="Pfam" id="PF01031">
    <property type="entry name" value="Dynamin_M"/>
    <property type="match status" value="1"/>
</dbReference>
<proteinExistence type="predicted"/>
<name>A0ABR3F982_9AGAR</name>
<dbReference type="Pfam" id="PF00350">
    <property type="entry name" value="Dynamin_N"/>
    <property type="match status" value="1"/>
</dbReference>
<dbReference type="SMART" id="SM00053">
    <property type="entry name" value="DYNc"/>
    <property type="match status" value="1"/>
</dbReference>
<dbReference type="InterPro" id="IPR022812">
    <property type="entry name" value="Dynamin"/>
</dbReference>
<evidence type="ECO:0000259" key="4">
    <source>
        <dbReference type="PROSITE" id="PS51388"/>
    </source>
</evidence>
<dbReference type="PROSITE" id="PS51388">
    <property type="entry name" value="GED"/>
    <property type="match status" value="1"/>
</dbReference>
<evidence type="ECO:0000313" key="7">
    <source>
        <dbReference type="Proteomes" id="UP001465976"/>
    </source>
</evidence>
<dbReference type="Gene3D" id="1.20.120.1240">
    <property type="entry name" value="Dynamin, middle domain"/>
    <property type="match status" value="1"/>
</dbReference>
<dbReference type="InterPro" id="IPR000375">
    <property type="entry name" value="Dynamin_stalk"/>
</dbReference>
<keyword evidence="2" id="KW-0342">GTP-binding</keyword>
<feature type="compositionally biased region" description="Polar residues" evidence="3">
    <location>
        <begin position="630"/>
        <end position="648"/>
    </location>
</feature>
<comment type="caution">
    <text evidence="6">The sequence shown here is derived from an EMBL/GenBank/DDBJ whole genome shotgun (WGS) entry which is preliminary data.</text>
</comment>
<sequence length="856" mass="94665">MSQTNAPTSNLSASGYASRRKDLLAVVNQLRSLGAQGELDLPRIVIIGNQSAGKSSVVEALSGISLPRDAGTCTRAPIECRLTSSSEPWSCKIRIRYEYDSSGKRLHQVKNVSFGKTITSKMDVEEALRRAQFSVLNPHLDPTTILETSVHNLTTLATAKLLPFSRNVICVDLKGPELTDLAFIDLPGIIQNADEETVSMVEKMVMSHIKGNCLILVAIPMTDDIENQKALRLARQVDEKGLRTIGVMTKPDMLGSGSLKAMELWTEVVEGRRHPLIHGYYVTRQLNDAERAKNTSPADARRLEESFFSNTQPWCKSKCADRFGTKNLSNALSALLMTVISDSLPGVKQEAEKQLGICKEDLSRLPPPIEEDPATYILNQVIAFASEFGQHVQGGSGDTATLIQSHRGAYEKFKISIRKTAPNFIPFTDKESGNEWDEHLEDEEDKETHTSQKPLNLTGMRIHIEKSRTRELPYNVPFEAKVTLIKQFQERWHPSAVGECYRTVQSQTASVVMNLMQKRFQRHRRLFEDVRNFVSELFDLHANSCLMFLEAVLEMEQTPATQNTHYLQTSKEKWLAKYKSARLNTATPSRSSAESSRHPGDPSRPPSVKNDTTPKTATQTTPVNFKVPSPTAQTDTKGTSTPNSNASSFGAPKPSNWFAEPSSYANVFKPAASAGSFSFSGTTSQPLQKAATPFSFESAKPATPSISSAKSPALDQLPLPESDEANELLAMLAKFGFTHLSFEDLAKLKPGDEYETELDVMAEVRGYFQVAYKRIIDNIPGLIDLRFLKALGKELQPFLVKKLGLGAGSANEACAAYLAEDPVVIAQRNELMARQTRLDSALRELNNFHLRLDGGI</sequence>
<dbReference type="InterPro" id="IPR045063">
    <property type="entry name" value="Dynamin_N"/>
</dbReference>
<dbReference type="PRINTS" id="PR00195">
    <property type="entry name" value="DYNAMIN"/>
</dbReference>
<keyword evidence="1" id="KW-0547">Nucleotide-binding</keyword>
<dbReference type="Pfam" id="PF02212">
    <property type="entry name" value="GED"/>
    <property type="match status" value="1"/>
</dbReference>
<dbReference type="CDD" id="cd08771">
    <property type="entry name" value="DLP_1"/>
    <property type="match status" value="1"/>
</dbReference>
<dbReference type="Gene3D" id="3.40.50.300">
    <property type="entry name" value="P-loop containing nucleotide triphosphate hydrolases"/>
    <property type="match status" value="1"/>
</dbReference>
<evidence type="ECO:0000259" key="5">
    <source>
        <dbReference type="PROSITE" id="PS51718"/>
    </source>
</evidence>
<organism evidence="6 7">
    <name type="scientific">Marasmius crinis-equi</name>
    <dbReference type="NCBI Taxonomy" id="585013"/>
    <lineage>
        <taxon>Eukaryota</taxon>
        <taxon>Fungi</taxon>
        <taxon>Dikarya</taxon>
        <taxon>Basidiomycota</taxon>
        <taxon>Agaricomycotina</taxon>
        <taxon>Agaricomycetes</taxon>
        <taxon>Agaricomycetidae</taxon>
        <taxon>Agaricales</taxon>
        <taxon>Marasmiineae</taxon>
        <taxon>Marasmiaceae</taxon>
        <taxon>Marasmius</taxon>
    </lineage>
</organism>